<gene>
    <name evidence="2" type="ORF">DDQ68_03505</name>
</gene>
<sequence length="267" mass="30108">MATPYLRHQLHLYRPQLSRLLALALLLVLPFLGQAQQRLRPAKASRSRGGNLKGVTVDNLSNYDDRWFHPGLYFAPGFSRFFIEQSATYIQRQTITANSIISPDFGVGIIGDVRLGKAGSPFILRFAPGVNFRTRRVEFGAHGGTPPDSTFTQEVSSTVVDFPLLLKYQSKRRGNTRVYMIAGVKPSVSVTTRRSDLLRNQVQVSDNDLTLEYGVGLDLFYPLFKFAPELRFSYGLRNLLVNRPDVYSQSLQSLRTSTVTLYLNIQN</sequence>
<proteinExistence type="predicted"/>
<protein>
    <submittedName>
        <fullName evidence="2">PorT family protein</fullName>
    </submittedName>
</protein>
<accession>A0A2Z3GJT0</accession>
<dbReference type="Proteomes" id="UP000245999">
    <property type="component" value="Chromosome"/>
</dbReference>
<dbReference type="InterPro" id="IPR025665">
    <property type="entry name" value="Beta-barrel_OMP_2"/>
</dbReference>
<keyword evidence="3" id="KW-1185">Reference proteome</keyword>
<name>A0A2Z3GJT0_9BACT</name>
<dbReference type="AlphaFoldDB" id="A0A2Z3GJT0"/>
<organism evidence="2 3">
    <name type="scientific">Hymenobacter nivis</name>
    <dbReference type="NCBI Taxonomy" id="1850093"/>
    <lineage>
        <taxon>Bacteria</taxon>
        <taxon>Pseudomonadati</taxon>
        <taxon>Bacteroidota</taxon>
        <taxon>Cytophagia</taxon>
        <taxon>Cytophagales</taxon>
        <taxon>Hymenobacteraceae</taxon>
        <taxon>Hymenobacter</taxon>
    </lineage>
</organism>
<evidence type="ECO:0000313" key="3">
    <source>
        <dbReference type="Proteomes" id="UP000245999"/>
    </source>
</evidence>
<evidence type="ECO:0000313" key="2">
    <source>
        <dbReference type="EMBL" id="AWM31937.1"/>
    </source>
</evidence>
<dbReference type="Pfam" id="PF13568">
    <property type="entry name" value="OMP_b-brl_2"/>
    <property type="match status" value="1"/>
</dbReference>
<reference evidence="3" key="1">
    <citation type="submission" date="2018-04" db="EMBL/GenBank/DDBJ databases">
        <title>Complete genome of Antarctic heterotrophic bacterium Hymenobacter nivis.</title>
        <authorList>
            <person name="Terashima M."/>
        </authorList>
    </citation>
    <scope>NUCLEOTIDE SEQUENCE [LARGE SCALE GENOMIC DNA]</scope>
    <source>
        <strain evidence="3">NBRC 111535</strain>
    </source>
</reference>
<dbReference type="KEGG" id="hnv:DDQ68_03505"/>
<evidence type="ECO:0000259" key="1">
    <source>
        <dbReference type="Pfam" id="PF13568"/>
    </source>
</evidence>
<feature type="domain" description="Outer membrane protein beta-barrel" evidence="1">
    <location>
        <begin position="101"/>
        <end position="240"/>
    </location>
</feature>
<dbReference type="OrthoDB" id="1467485at2"/>
<dbReference type="EMBL" id="CP029145">
    <property type="protein sequence ID" value="AWM31937.1"/>
    <property type="molecule type" value="Genomic_DNA"/>
</dbReference>